<dbReference type="InterPro" id="IPR000160">
    <property type="entry name" value="GGDEF_dom"/>
</dbReference>
<name>A0A8B3DJG2_VIBHA</name>
<dbReference type="AlphaFoldDB" id="A0A8B3DJG2"/>
<dbReference type="InterPro" id="IPR043128">
    <property type="entry name" value="Rev_trsase/Diguanyl_cyclase"/>
</dbReference>
<dbReference type="EMBL" id="QOUW02000032">
    <property type="protein sequence ID" value="RIW13231.1"/>
    <property type="molecule type" value="Genomic_DNA"/>
</dbReference>
<dbReference type="NCBIfam" id="TIGR00254">
    <property type="entry name" value="GGDEF"/>
    <property type="match status" value="1"/>
</dbReference>
<dbReference type="RefSeq" id="WP_114092188.1">
    <property type="nucleotide sequence ID" value="NZ_CAKMTR010000063.1"/>
</dbReference>
<dbReference type="CDD" id="cd01949">
    <property type="entry name" value="GGDEF"/>
    <property type="match status" value="1"/>
</dbReference>
<comment type="catalytic activity">
    <reaction evidence="2">
        <text>2 GTP = 3',3'-c-di-GMP + 2 diphosphate</text>
        <dbReference type="Rhea" id="RHEA:24898"/>
        <dbReference type="ChEBI" id="CHEBI:33019"/>
        <dbReference type="ChEBI" id="CHEBI:37565"/>
        <dbReference type="ChEBI" id="CHEBI:58805"/>
        <dbReference type="EC" id="2.7.7.65"/>
    </reaction>
</comment>
<evidence type="ECO:0000313" key="4">
    <source>
        <dbReference type="EMBL" id="RIW13231.1"/>
    </source>
</evidence>
<organism evidence="4 5">
    <name type="scientific">Vibrio harveyi</name>
    <name type="common">Beneckea harveyi</name>
    <dbReference type="NCBI Taxonomy" id="669"/>
    <lineage>
        <taxon>Bacteria</taxon>
        <taxon>Pseudomonadati</taxon>
        <taxon>Pseudomonadota</taxon>
        <taxon>Gammaproteobacteria</taxon>
        <taxon>Vibrionales</taxon>
        <taxon>Vibrionaceae</taxon>
        <taxon>Vibrio</taxon>
    </lineage>
</organism>
<dbReference type="Gene3D" id="3.30.450.20">
    <property type="entry name" value="PAS domain"/>
    <property type="match status" value="1"/>
</dbReference>
<dbReference type="SMART" id="SM00267">
    <property type="entry name" value="GGDEF"/>
    <property type="match status" value="1"/>
</dbReference>
<evidence type="ECO:0000256" key="2">
    <source>
        <dbReference type="ARBA" id="ARBA00034247"/>
    </source>
</evidence>
<gene>
    <name evidence="4" type="ORF">DS957_011295</name>
</gene>
<dbReference type="Gene3D" id="3.30.70.270">
    <property type="match status" value="1"/>
</dbReference>
<proteinExistence type="predicted"/>
<dbReference type="Proteomes" id="UP000253437">
    <property type="component" value="Unassembled WGS sequence"/>
</dbReference>
<dbReference type="PANTHER" id="PTHR45138:SF9">
    <property type="entry name" value="DIGUANYLATE CYCLASE DGCM-RELATED"/>
    <property type="match status" value="1"/>
</dbReference>
<accession>A0A8B3DJG2</accession>
<reference evidence="4 5" key="1">
    <citation type="submission" date="2018-08" db="EMBL/GenBank/DDBJ databases">
        <title>Vibrio harveyi strains pathogenic to white snook Centropomus viridis Lockington (1877) and potential probiotic bacteria.</title>
        <authorList>
            <person name="Soto-Rodriguez S."/>
            <person name="Gomez-Gil B."/>
            <person name="Lozano-Olvera R."/>
        </authorList>
    </citation>
    <scope>NUCLEOTIDE SEQUENCE [LARGE SCALE GENOMIC DNA]</scope>
    <source>
        <strain evidence="4 5">CAIM 1508</strain>
    </source>
</reference>
<dbReference type="PANTHER" id="PTHR45138">
    <property type="entry name" value="REGULATORY COMPONENTS OF SENSORY TRANSDUCTION SYSTEM"/>
    <property type="match status" value="1"/>
</dbReference>
<dbReference type="PROSITE" id="PS50887">
    <property type="entry name" value="GGDEF"/>
    <property type="match status" value="1"/>
</dbReference>
<evidence type="ECO:0000313" key="5">
    <source>
        <dbReference type="Proteomes" id="UP000253437"/>
    </source>
</evidence>
<evidence type="ECO:0000256" key="1">
    <source>
        <dbReference type="ARBA" id="ARBA00012528"/>
    </source>
</evidence>
<dbReference type="SUPFAM" id="SSF55073">
    <property type="entry name" value="Nucleotide cyclase"/>
    <property type="match status" value="1"/>
</dbReference>
<dbReference type="InterPro" id="IPR050469">
    <property type="entry name" value="Diguanylate_Cyclase"/>
</dbReference>
<sequence length="277" mass="31841">MHIDPQYASEQNLMSVLSKNFPGFIAVRKETGEHVALNQRYRAFFEEDILGISLDNMITDCDNEDLRDLLLQCKRNDQALIDSKAPMRVDIETFQNHHFESMRYLTEVNGERHIVLMAWDITARIEEQNQLKQSLHYDHLTGALNKKALMSAIQKGCDCCVVAYLDLDKFKQVNDTYGHAIGDKVLIDFATLMMQKLGENGTLYRVGGDEFVVLFDCMPLSSAQDILLNIRQFVENDIHLHGISFSFGLVECQENLEQCIERADQALYQDKRNRKQA</sequence>
<dbReference type="EC" id="2.7.7.65" evidence="1"/>
<feature type="domain" description="GGDEF" evidence="3">
    <location>
        <begin position="158"/>
        <end position="277"/>
    </location>
</feature>
<dbReference type="GO" id="GO:0052621">
    <property type="term" value="F:diguanylate cyclase activity"/>
    <property type="evidence" value="ECO:0007669"/>
    <property type="project" value="UniProtKB-EC"/>
</dbReference>
<protein>
    <recommendedName>
        <fullName evidence="1">diguanylate cyclase</fullName>
        <ecNumber evidence="1">2.7.7.65</ecNumber>
    </recommendedName>
</protein>
<dbReference type="InterPro" id="IPR029787">
    <property type="entry name" value="Nucleotide_cyclase"/>
</dbReference>
<comment type="caution">
    <text evidence="4">The sequence shown here is derived from an EMBL/GenBank/DDBJ whole genome shotgun (WGS) entry which is preliminary data.</text>
</comment>
<evidence type="ECO:0000259" key="3">
    <source>
        <dbReference type="PROSITE" id="PS50887"/>
    </source>
</evidence>
<dbReference type="Pfam" id="PF00990">
    <property type="entry name" value="GGDEF"/>
    <property type="match status" value="1"/>
</dbReference>